<keyword evidence="3" id="KW-1185">Reference proteome</keyword>
<evidence type="ECO:0000313" key="2">
    <source>
        <dbReference type="EMBL" id="KIW37920.1"/>
    </source>
</evidence>
<organism evidence="2 3">
    <name type="scientific">Exophiala oligosperma</name>
    <dbReference type="NCBI Taxonomy" id="215243"/>
    <lineage>
        <taxon>Eukaryota</taxon>
        <taxon>Fungi</taxon>
        <taxon>Dikarya</taxon>
        <taxon>Ascomycota</taxon>
        <taxon>Pezizomycotina</taxon>
        <taxon>Eurotiomycetes</taxon>
        <taxon>Chaetothyriomycetidae</taxon>
        <taxon>Chaetothyriales</taxon>
        <taxon>Herpotrichiellaceae</taxon>
        <taxon>Exophiala</taxon>
    </lineage>
</organism>
<sequence length="306" mass="33995">MTSLIFGTIYMGHKGLVHHKREKQRQKNYERWEGLRDEYDEQRKINRESRSLDIQRTGAGYPLDEDRPILTLRDQQEAGDARTGWRPQEAFDGVPSVPTGTDSINNNNNRRSSVEVTSGSNLRPLTGTKTGTTWDEGLPQPLRVSRRNWDDYQPPVSGNVSRSSSLRNTTPHEQRSLSNTPSLNQLQPQQGSPTTPSSPATNANIYHPHASRIVSTPADIPHYQSIDPIDYSTPGGPMAELIAPLPNNNNNRPSPTSYTNHQQPQTFAGYQANPFMSPPPAPAPAPAPVPAPLKVQPTSAEFWDRP</sequence>
<protein>
    <submittedName>
        <fullName evidence="2">Uncharacterized protein</fullName>
    </submittedName>
</protein>
<gene>
    <name evidence="2" type="ORF">PV06_09898</name>
</gene>
<feature type="compositionally biased region" description="Low complexity" evidence="1">
    <location>
        <begin position="192"/>
        <end position="204"/>
    </location>
</feature>
<dbReference type="STRING" id="215243.A0A0D2D6D2"/>
<evidence type="ECO:0000256" key="1">
    <source>
        <dbReference type="SAM" id="MobiDB-lite"/>
    </source>
</evidence>
<feature type="region of interest" description="Disordered" evidence="1">
    <location>
        <begin position="76"/>
        <end position="204"/>
    </location>
</feature>
<reference evidence="2 3" key="1">
    <citation type="submission" date="2015-01" db="EMBL/GenBank/DDBJ databases">
        <title>The Genome Sequence of Exophiala oligosperma CBS72588.</title>
        <authorList>
            <consortium name="The Broad Institute Genomics Platform"/>
            <person name="Cuomo C."/>
            <person name="de Hoog S."/>
            <person name="Gorbushina A."/>
            <person name="Stielow B."/>
            <person name="Teixiera M."/>
            <person name="Abouelleil A."/>
            <person name="Chapman S.B."/>
            <person name="Priest M."/>
            <person name="Young S.K."/>
            <person name="Wortman J."/>
            <person name="Nusbaum C."/>
            <person name="Birren B."/>
        </authorList>
    </citation>
    <scope>NUCLEOTIDE SEQUENCE [LARGE SCALE GENOMIC DNA]</scope>
    <source>
        <strain evidence="2 3">CBS 72588</strain>
    </source>
</reference>
<dbReference type="Proteomes" id="UP000053342">
    <property type="component" value="Unassembled WGS sequence"/>
</dbReference>
<name>A0A0D2D6D2_9EURO</name>
<dbReference type="VEuPathDB" id="FungiDB:PV06_09898"/>
<dbReference type="EMBL" id="KN847342">
    <property type="protein sequence ID" value="KIW37920.1"/>
    <property type="molecule type" value="Genomic_DNA"/>
</dbReference>
<dbReference type="HOGENOM" id="CLU_059953_0_0_1"/>
<feature type="region of interest" description="Disordered" evidence="1">
    <location>
        <begin position="229"/>
        <end position="306"/>
    </location>
</feature>
<dbReference type="AlphaFoldDB" id="A0A0D2D6D2"/>
<feature type="compositionally biased region" description="Pro residues" evidence="1">
    <location>
        <begin position="276"/>
        <end position="291"/>
    </location>
</feature>
<accession>A0A0D2D6D2</accession>
<evidence type="ECO:0000313" key="3">
    <source>
        <dbReference type="Proteomes" id="UP000053342"/>
    </source>
</evidence>
<proteinExistence type="predicted"/>
<feature type="compositionally biased region" description="Polar residues" evidence="1">
    <location>
        <begin position="156"/>
        <end position="169"/>
    </location>
</feature>
<feature type="compositionally biased region" description="Polar residues" evidence="1">
    <location>
        <begin position="252"/>
        <end position="268"/>
    </location>
</feature>
<dbReference type="GeneID" id="27361972"/>
<feature type="compositionally biased region" description="Polar residues" evidence="1">
    <location>
        <begin position="114"/>
        <end position="133"/>
    </location>
</feature>
<feature type="compositionally biased region" description="Polar residues" evidence="1">
    <location>
        <begin position="176"/>
        <end position="191"/>
    </location>
</feature>
<dbReference type="OrthoDB" id="4118744at2759"/>
<dbReference type="RefSeq" id="XP_016258136.1">
    <property type="nucleotide sequence ID" value="XM_016411382.1"/>
</dbReference>